<feature type="compositionally biased region" description="Polar residues" evidence="1">
    <location>
        <begin position="8"/>
        <end position="30"/>
    </location>
</feature>
<gene>
    <name evidence="2" type="ORF">DVH24_007751</name>
</gene>
<dbReference type="EMBL" id="RDQH01000331">
    <property type="protein sequence ID" value="RXH97405.1"/>
    <property type="molecule type" value="Genomic_DNA"/>
</dbReference>
<keyword evidence="3" id="KW-1185">Reference proteome</keyword>
<name>A0A498JQI2_MALDO</name>
<feature type="region of interest" description="Disordered" evidence="1">
    <location>
        <begin position="1"/>
        <end position="30"/>
    </location>
</feature>
<dbReference type="Proteomes" id="UP000290289">
    <property type="component" value="Chromosome 5"/>
</dbReference>
<organism evidence="2 3">
    <name type="scientific">Malus domestica</name>
    <name type="common">Apple</name>
    <name type="synonym">Pyrus malus</name>
    <dbReference type="NCBI Taxonomy" id="3750"/>
    <lineage>
        <taxon>Eukaryota</taxon>
        <taxon>Viridiplantae</taxon>
        <taxon>Streptophyta</taxon>
        <taxon>Embryophyta</taxon>
        <taxon>Tracheophyta</taxon>
        <taxon>Spermatophyta</taxon>
        <taxon>Magnoliopsida</taxon>
        <taxon>eudicotyledons</taxon>
        <taxon>Gunneridae</taxon>
        <taxon>Pentapetalae</taxon>
        <taxon>rosids</taxon>
        <taxon>fabids</taxon>
        <taxon>Rosales</taxon>
        <taxon>Rosaceae</taxon>
        <taxon>Amygdaloideae</taxon>
        <taxon>Maleae</taxon>
        <taxon>Malus</taxon>
    </lineage>
</organism>
<evidence type="ECO:0000313" key="3">
    <source>
        <dbReference type="Proteomes" id="UP000290289"/>
    </source>
</evidence>
<proteinExistence type="predicted"/>
<evidence type="ECO:0000256" key="1">
    <source>
        <dbReference type="SAM" id="MobiDB-lite"/>
    </source>
</evidence>
<sequence>MGDLLGSSRVSSQKQNLIRTRETCSPSNTKSIRKDLLDPKGFLIYLYLGFIQSQYVLECMSQHSLLSVQILK</sequence>
<evidence type="ECO:0000313" key="2">
    <source>
        <dbReference type="EMBL" id="RXH97405.1"/>
    </source>
</evidence>
<protein>
    <submittedName>
        <fullName evidence="2">Uncharacterized protein</fullName>
    </submittedName>
</protein>
<accession>A0A498JQI2</accession>
<comment type="caution">
    <text evidence="2">The sequence shown here is derived from an EMBL/GenBank/DDBJ whole genome shotgun (WGS) entry which is preliminary data.</text>
</comment>
<dbReference type="AlphaFoldDB" id="A0A498JQI2"/>
<reference evidence="2 3" key="1">
    <citation type="submission" date="2018-10" db="EMBL/GenBank/DDBJ databases">
        <title>A high-quality apple genome assembly.</title>
        <authorList>
            <person name="Hu J."/>
        </authorList>
    </citation>
    <scope>NUCLEOTIDE SEQUENCE [LARGE SCALE GENOMIC DNA]</scope>
    <source>
        <strain evidence="3">cv. HFTH1</strain>
        <tissue evidence="2">Young leaf</tissue>
    </source>
</reference>